<comment type="catalytic activity">
    <reaction evidence="9">
        <text>4-CDP-2-C-methyl-D-erythritol + ATP = 4-CDP-2-C-methyl-D-erythritol 2-phosphate + ADP + H(+)</text>
        <dbReference type="Rhea" id="RHEA:18437"/>
        <dbReference type="ChEBI" id="CHEBI:15378"/>
        <dbReference type="ChEBI" id="CHEBI:30616"/>
        <dbReference type="ChEBI" id="CHEBI:57823"/>
        <dbReference type="ChEBI" id="CHEBI:57919"/>
        <dbReference type="ChEBI" id="CHEBI:456216"/>
        <dbReference type="EC" id="2.7.1.148"/>
    </reaction>
</comment>
<evidence type="ECO:0000256" key="1">
    <source>
        <dbReference type="ARBA" id="ARBA00009684"/>
    </source>
</evidence>
<evidence type="ECO:0000259" key="11">
    <source>
        <dbReference type="Pfam" id="PF08544"/>
    </source>
</evidence>
<dbReference type="PANTHER" id="PTHR43527">
    <property type="entry name" value="4-DIPHOSPHOCYTIDYL-2-C-METHYL-D-ERYTHRITOL KINASE, CHLOROPLASTIC"/>
    <property type="match status" value="1"/>
</dbReference>
<sequence>MKLKFRTPAKINLGLFVLGKRDDGFHELETLFQMVSLYDQVELETAAAGEVTLECDAPGIPTDGTNLVVRAARMLQQTVPEAARQGCRIRLEKHIPAGAGLGGGSGNAACVLWGLNRLWDLQLERPALHEIAARLGSDIPFFLSAPQAVGRGRGERLTPLEPSEKMHLVIIFPRLTVPTAEVYRRLTLDLTTPPKTISILQKFFSQSDIAGLAAHLHNDLESVVLEGFPVVRQVRDALSALDAKGVLLSGSGSAVFGIFANRDQAERAFSRLQATDWDVFVAETVSRFAEFLPGELLDYP</sequence>
<dbReference type="NCBIfam" id="NF011202">
    <property type="entry name" value="PRK14608.1"/>
    <property type="match status" value="1"/>
</dbReference>
<dbReference type="InterPro" id="IPR020568">
    <property type="entry name" value="Ribosomal_Su5_D2-typ_SF"/>
</dbReference>
<evidence type="ECO:0000313" key="13">
    <source>
        <dbReference type="Proteomes" id="UP001157733"/>
    </source>
</evidence>
<evidence type="ECO:0000256" key="4">
    <source>
        <dbReference type="ARBA" id="ARBA00022679"/>
    </source>
</evidence>
<feature type="domain" description="GHMP kinase N-terminal" evidence="10">
    <location>
        <begin position="66"/>
        <end position="143"/>
    </location>
</feature>
<comment type="similarity">
    <text evidence="1 9">Belongs to the GHMP kinase family. IspE subfamily.</text>
</comment>
<protein>
    <recommendedName>
        <fullName evidence="3 9">4-diphosphocytidyl-2-C-methyl-D-erythritol kinase</fullName>
        <shortName evidence="9">CMK</shortName>
        <ecNumber evidence="2 9">2.7.1.148</ecNumber>
    </recommendedName>
    <alternativeName>
        <fullName evidence="8 9">4-(cytidine-5'-diphospho)-2-C-methyl-D-erythritol kinase</fullName>
    </alternativeName>
</protein>
<dbReference type="GO" id="GO:0050515">
    <property type="term" value="F:4-(cytidine 5'-diphospho)-2-C-methyl-D-erythritol kinase activity"/>
    <property type="evidence" value="ECO:0007669"/>
    <property type="project" value="UniProtKB-EC"/>
</dbReference>
<gene>
    <name evidence="9 12" type="primary">ispE</name>
    <name evidence="12" type="ORF">NSPWAT_2747</name>
</gene>
<dbReference type="Gene3D" id="3.30.70.890">
    <property type="entry name" value="GHMP kinase, C-terminal domain"/>
    <property type="match status" value="1"/>
</dbReference>
<keyword evidence="5 9" id="KW-0547">Nucleotide-binding</keyword>
<evidence type="ECO:0000256" key="7">
    <source>
        <dbReference type="ARBA" id="ARBA00022840"/>
    </source>
</evidence>
<name>A0ABM9HH11_9BACT</name>
<evidence type="ECO:0000256" key="6">
    <source>
        <dbReference type="ARBA" id="ARBA00022777"/>
    </source>
</evidence>
<dbReference type="NCBIfam" id="TIGR00154">
    <property type="entry name" value="ispE"/>
    <property type="match status" value="1"/>
</dbReference>
<dbReference type="InterPro" id="IPR004424">
    <property type="entry name" value="IspE"/>
</dbReference>
<dbReference type="HAMAP" id="MF_00061">
    <property type="entry name" value="IspE"/>
    <property type="match status" value="1"/>
</dbReference>
<evidence type="ECO:0000256" key="2">
    <source>
        <dbReference type="ARBA" id="ARBA00012052"/>
    </source>
</evidence>
<dbReference type="EC" id="2.7.1.148" evidence="2 9"/>
<feature type="active site" evidence="9">
    <location>
        <position position="10"/>
    </location>
</feature>
<dbReference type="Pfam" id="PF00288">
    <property type="entry name" value="GHMP_kinases_N"/>
    <property type="match status" value="1"/>
</dbReference>
<feature type="active site" evidence="9">
    <location>
        <position position="138"/>
    </location>
</feature>
<dbReference type="InterPro" id="IPR013750">
    <property type="entry name" value="GHMP_kinase_C_dom"/>
</dbReference>
<dbReference type="InterPro" id="IPR014721">
    <property type="entry name" value="Ribsml_uS5_D2-typ_fold_subgr"/>
</dbReference>
<evidence type="ECO:0000256" key="9">
    <source>
        <dbReference type="HAMAP-Rule" id="MF_00061"/>
    </source>
</evidence>
<evidence type="ECO:0000259" key="10">
    <source>
        <dbReference type="Pfam" id="PF00288"/>
    </source>
</evidence>
<keyword evidence="13" id="KW-1185">Reference proteome</keyword>
<evidence type="ECO:0000256" key="8">
    <source>
        <dbReference type="ARBA" id="ARBA00032554"/>
    </source>
</evidence>
<dbReference type="InterPro" id="IPR006204">
    <property type="entry name" value="GHMP_kinase_N_dom"/>
</dbReference>
<evidence type="ECO:0000256" key="3">
    <source>
        <dbReference type="ARBA" id="ARBA00017473"/>
    </source>
</evidence>
<keyword evidence="9" id="KW-0414">Isoprene biosynthesis</keyword>
<reference evidence="12 13" key="1">
    <citation type="submission" date="2022-09" db="EMBL/GenBank/DDBJ databases">
        <authorList>
            <person name="Kop L."/>
        </authorList>
    </citation>
    <scope>NUCLEOTIDE SEQUENCE [LARGE SCALE GENOMIC DNA]</scope>
    <source>
        <strain evidence="12 13">347</strain>
    </source>
</reference>
<proteinExistence type="inferred from homology"/>
<feature type="binding site" evidence="9">
    <location>
        <begin position="96"/>
        <end position="106"/>
    </location>
    <ligand>
        <name>ATP</name>
        <dbReference type="ChEBI" id="CHEBI:30616"/>
    </ligand>
</feature>
<dbReference type="SUPFAM" id="SSF54211">
    <property type="entry name" value="Ribosomal protein S5 domain 2-like"/>
    <property type="match status" value="1"/>
</dbReference>
<dbReference type="Proteomes" id="UP001157733">
    <property type="component" value="Chromosome"/>
</dbReference>
<dbReference type="SUPFAM" id="SSF55060">
    <property type="entry name" value="GHMP Kinase, C-terminal domain"/>
    <property type="match status" value="1"/>
</dbReference>
<comment type="pathway">
    <text evidence="9">Isoprenoid biosynthesis; isopentenyl diphosphate biosynthesis via DXP pathway; isopentenyl diphosphate from 1-deoxy-D-xylulose 5-phosphate: step 3/6.</text>
</comment>
<evidence type="ECO:0000313" key="12">
    <source>
        <dbReference type="EMBL" id="CAI2719603.1"/>
    </source>
</evidence>
<dbReference type="Gene3D" id="3.30.230.10">
    <property type="match status" value="1"/>
</dbReference>
<keyword evidence="7 9" id="KW-0067">ATP-binding</keyword>
<accession>A0ABM9HH11</accession>
<dbReference type="PANTHER" id="PTHR43527:SF2">
    <property type="entry name" value="4-DIPHOSPHOCYTIDYL-2-C-METHYL-D-ERYTHRITOL KINASE, CHLOROPLASTIC"/>
    <property type="match status" value="1"/>
</dbReference>
<feature type="domain" description="GHMP kinase C-terminal" evidence="11">
    <location>
        <begin position="206"/>
        <end position="274"/>
    </location>
</feature>
<keyword evidence="6 9" id="KW-0418">Kinase</keyword>
<dbReference type="PIRSF" id="PIRSF010376">
    <property type="entry name" value="IspE"/>
    <property type="match status" value="1"/>
</dbReference>
<organism evidence="12 13">
    <name type="scientific">Nitrospina watsonii</name>
    <dbReference type="NCBI Taxonomy" id="1323948"/>
    <lineage>
        <taxon>Bacteria</taxon>
        <taxon>Pseudomonadati</taxon>
        <taxon>Nitrospinota/Tectimicrobiota group</taxon>
        <taxon>Nitrospinota</taxon>
        <taxon>Nitrospinia</taxon>
        <taxon>Nitrospinales</taxon>
        <taxon>Nitrospinaceae</taxon>
        <taxon>Nitrospina</taxon>
    </lineage>
</organism>
<dbReference type="EMBL" id="OX336137">
    <property type="protein sequence ID" value="CAI2719603.1"/>
    <property type="molecule type" value="Genomic_DNA"/>
</dbReference>
<dbReference type="Pfam" id="PF08544">
    <property type="entry name" value="GHMP_kinases_C"/>
    <property type="match status" value="1"/>
</dbReference>
<dbReference type="InterPro" id="IPR036554">
    <property type="entry name" value="GHMP_kinase_C_sf"/>
</dbReference>
<evidence type="ECO:0000256" key="5">
    <source>
        <dbReference type="ARBA" id="ARBA00022741"/>
    </source>
</evidence>
<keyword evidence="4 9" id="KW-0808">Transferase</keyword>
<dbReference type="RefSeq" id="WP_282012423.1">
    <property type="nucleotide sequence ID" value="NZ_OX336137.1"/>
</dbReference>
<comment type="function">
    <text evidence="9">Catalyzes the phosphorylation of the position 2 hydroxy group of 4-diphosphocytidyl-2C-methyl-D-erythritol.</text>
</comment>